<organism evidence="4 5">
    <name type="scientific">Glutinoglossum americanum</name>
    <dbReference type="NCBI Taxonomy" id="1670608"/>
    <lineage>
        <taxon>Eukaryota</taxon>
        <taxon>Fungi</taxon>
        <taxon>Dikarya</taxon>
        <taxon>Ascomycota</taxon>
        <taxon>Pezizomycotina</taxon>
        <taxon>Geoglossomycetes</taxon>
        <taxon>Geoglossales</taxon>
        <taxon>Geoglossaceae</taxon>
        <taxon>Glutinoglossum</taxon>
    </lineage>
</organism>
<name>A0A9P8I410_9PEZI</name>
<feature type="transmembrane region" description="Helical" evidence="2">
    <location>
        <begin position="336"/>
        <end position="356"/>
    </location>
</feature>
<feature type="region of interest" description="Disordered" evidence="1">
    <location>
        <begin position="657"/>
        <end position="697"/>
    </location>
</feature>
<feature type="compositionally biased region" description="Polar residues" evidence="1">
    <location>
        <begin position="659"/>
        <end position="673"/>
    </location>
</feature>
<keyword evidence="2" id="KW-0812">Transmembrane</keyword>
<evidence type="ECO:0000256" key="3">
    <source>
        <dbReference type="SAM" id="SignalP"/>
    </source>
</evidence>
<feature type="chain" id="PRO_5040287311" evidence="3">
    <location>
        <begin position="34"/>
        <end position="697"/>
    </location>
</feature>
<proteinExistence type="predicted"/>
<feature type="compositionally biased region" description="Basic and acidic residues" evidence="1">
    <location>
        <begin position="674"/>
        <end position="684"/>
    </location>
</feature>
<keyword evidence="5" id="KW-1185">Reference proteome</keyword>
<feature type="region of interest" description="Disordered" evidence="1">
    <location>
        <begin position="619"/>
        <end position="643"/>
    </location>
</feature>
<feature type="compositionally biased region" description="Polar residues" evidence="1">
    <location>
        <begin position="623"/>
        <end position="643"/>
    </location>
</feature>
<protein>
    <submittedName>
        <fullName evidence="4">Uncharacterized protein</fullName>
    </submittedName>
</protein>
<comment type="caution">
    <text evidence="4">The sequence shown here is derived from an EMBL/GenBank/DDBJ whole genome shotgun (WGS) entry which is preliminary data.</text>
</comment>
<sequence length="697" mass="77274">MPFSRLGCFVDWLCPIVSALILAISSGLTVVDAQNVDFKQCWNESISKLNTSDMSDTNQCFRWDKARRHRIDSGIPFVTFNGCKALCGSGYELWPVTETLQRLALFIVPLIVLALRFAYAQVGTGNVLLTFVHLLGDPLDSLWSLLTRQELARRNYNLAAEIAPTAAKDIATVWTAYDQWWQGPIKHFRKKLEERMGDTLRRPEMEPSTGTQSSSHWSPAPKCILDLWDKCRLQVISTWGSCGLWWNGLWGRNSIQQGNSTQQDSTQNNGSNRQGTYVPGILENNEVLIIKKASRNLSNNREGKLLSTWITIIIFLISLTIAYLRSAREQINSQTAHTIAVVMLFSHLVFAVYISGHVGNFKDPDLVLNEISELNHRLPDLFPQIRFTTTCENTVEDIASSYFKVAPWVGINNSWRPTKTLDPYDPSSDRSSGRLFGICFMVLGGSWLSAFLVSYLTPVVGIGCRSFGWSMIALGWLLSAIFDFIFGATLSGSESLWYTTLAKDGIFMLGTIITVLLAQSGIMNNCFCRASIFLNRNRSDACINLGPVTDTEKQAGWLQWVIIPICGLIVVLLGVFSAGYEGEHGRLLFHRASGERHAELIAIKNLEVIVSKGESEGLVRDGGNSTASAQNCNESMAGASESSTASAWNRNIFVPEVGESSTTSARNRGGSTTEAERIPSESHEMVPLLQKGKEPLR</sequence>
<keyword evidence="2" id="KW-1133">Transmembrane helix</keyword>
<feature type="transmembrane region" description="Helical" evidence="2">
    <location>
        <begin position="506"/>
        <end position="528"/>
    </location>
</feature>
<dbReference type="EMBL" id="JAGHQL010000112">
    <property type="protein sequence ID" value="KAH0538347.1"/>
    <property type="molecule type" value="Genomic_DNA"/>
</dbReference>
<feature type="region of interest" description="Disordered" evidence="1">
    <location>
        <begin position="198"/>
        <end position="218"/>
    </location>
</feature>
<feature type="signal peptide" evidence="3">
    <location>
        <begin position="1"/>
        <end position="33"/>
    </location>
</feature>
<dbReference type="OrthoDB" id="3010248at2759"/>
<evidence type="ECO:0000313" key="4">
    <source>
        <dbReference type="EMBL" id="KAH0538347.1"/>
    </source>
</evidence>
<feature type="transmembrane region" description="Helical" evidence="2">
    <location>
        <begin position="467"/>
        <end position="486"/>
    </location>
</feature>
<evidence type="ECO:0000256" key="2">
    <source>
        <dbReference type="SAM" id="Phobius"/>
    </source>
</evidence>
<keyword evidence="2" id="KW-0472">Membrane</keyword>
<gene>
    <name evidence="4" type="ORF">FGG08_005042</name>
</gene>
<evidence type="ECO:0000313" key="5">
    <source>
        <dbReference type="Proteomes" id="UP000698800"/>
    </source>
</evidence>
<evidence type="ECO:0000256" key="1">
    <source>
        <dbReference type="SAM" id="MobiDB-lite"/>
    </source>
</evidence>
<feature type="compositionally biased region" description="Polar residues" evidence="1">
    <location>
        <begin position="208"/>
        <end position="217"/>
    </location>
</feature>
<dbReference type="Proteomes" id="UP000698800">
    <property type="component" value="Unassembled WGS sequence"/>
</dbReference>
<reference evidence="4" key="1">
    <citation type="submission" date="2021-03" db="EMBL/GenBank/DDBJ databases">
        <title>Comparative genomics and phylogenomic investigation of the class Geoglossomycetes provide insights into ecological specialization and systematics.</title>
        <authorList>
            <person name="Melie T."/>
            <person name="Pirro S."/>
            <person name="Miller A.N."/>
            <person name="Quandt A."/>
        </authorList>
    </citation>
    <scope>NUCLEOTIDE SEQUENCE</scope>
    <source>
        <strain evidence="4">GBOQ0MN5Z8</strain>
    </source>
</reference>
<accession>A0A9P8I410</accession>
<feature type="transmembrane region" description="Helical" evidence="2">
    <location>
        <begin position="305"/>
        <end position="324"/>
    </location>
</feature>
<feature type="transmembrane region" description="Helical" evidence="2">
    <location>
        <begin position="435"/>
        <end position="455"/>
    </location>
</feature>
<feature type="transmembrane region" description="Helical" evidence="2">
    <location>
        <begin position="557"/>
        <end position="580"/>
    </location>
</feature>
<dbReference type="AlphaFoldDB" id="A0A9P8I410"/>
<keyword evidence="3" id="KW-0732">Signal</keyword>